<evidence type="ECO:0000313" key="2">
    <source>
        <dbReference type="Proteomes" id="UP000297245"/>
    </source>
</evidence>
<keyword evidence="2" id="KW-1185">Reference proteome</keyword>
<dbReference type="AlphaFoldDB" id="A0A4S8L6M9"/>
<protein>
    <submittedName>
        <fullName evidence="1">Uncharacterized protein</fullName>
    </submittedName>
</protein>
<gene>
    <name evidence="1" type="ORF">K435DRAFT_806813</name>
</gene>
<dbReference type="EMBL" id="ML179607">
    <property type="protein sequence ID" value="THU84312.1"/>
    <property type="molecule type" value="Genomic_DNA"/>
</dbReference>
<evidence type="ECO:0000313" key="1">
    <source>
        <dbReference type="EMBL" id="THU84312.1"/>
    </source>
</evidence>
<sequence length="246" mass="27737">METTRGFNLFPTTSEAGLNRCCARSTRCSMLDKAELGKEGSSVGSREGYNKKLRGELREENEKLGWMLRRRFGAGERELGNVRKEEVKGFGVKEEQAVEAGTVLEVAIAVNGLKNRRDDGEEESTCVDLVRRDCWLATWELLHTAAQACEDELAASNAVKLSLTGWLHRSNDENEHYTLRSYDASGRLVGSMHVDARGKECNWFGKREKSRRNRRTSPTSIGFESHRHAYVGEAFASRTCIPLRFD</sequence>
<organism evidence="1 2">
    <name type="scientific">Dendrothele bispora (strain CBS 962.96)</name>
    <dbReference type="NCBI Taxonomy" id="1314807"/>
    <lineage>
        <taxon>Eukaryota</taxon>
        <taxon>Fungi</taxon>
        <taxon>Dikarya</taxon>
        <taxon>Basidiomycota</taxon>
        <taxon>Agaricomycotina</taxon>
        <taxon>Agaricomycetes</taxon>
        <taxon>Agaricomycetidae</taxon>
        <taxon>Agaricales</taxon>
        <taxon>Agaricales incertae sedis</taxon>
        <taxon>Dendrothele</taxon>
    </lineage>
</organism>
<dbReference type="Proteomes" id="UP000297245">
    <property type="component" value="Unassembled WGS sequence"/>
</dbReference>
<name>A0A4S8L6M9_DENBC</name>
<accession>A0A4S8L6M9</accession>
<reference evidence="1 2" key="1">
    <citation type="journal article" date="2019" name="Nat. Ecol. Evol.">
        <title>Megaphylogeny resolves global patterns of mushroom evolution.</title>
        <authorList>
            <person name="Varga T."/>
            <person name="Krizsan K."/>
            <person name="Foldi C."/>
            <person name="Dima B."/>
            <person name="Sanchez-Garcia M."/>
            <person name="Sanchez-Ramirez S."/>
            <person name="Szollosi G.J."/>
            <person name="Szarkandi J.G."/>
            <person name="Papp V."/>
            <person name="Albert L."/>
            <person name="Andreopoulos W."/>
            <person name="Angelini C."/>
            <person name="Antonin V."/>
            <person name="Barry K.W."/>
            <person name="Bougher N.L."/>
            <person name="Buchanan P."/>
            <person name="Buyck B."/>
            <person name="Bense V."/>
            <person name="Catcheside P."/>
            <person name="Chovatia M."/>
            <person name="Cooper J."/>
            <person name="Damon W."/>
            <person name="Desjardin D."/>
            <person name="Finy P."/>
            <person name="Geml J."/>
            <person name="Haridas S."/>
            <person name="Hughes K."/>
            <person name="Justo A."/>
            <person name="Karasinski D."/>
            <person name="Kautmanova I."/>
            <person name="Kiss B."/>
            <person name="Kocsube S."/>
            <person name="Kotiranta H."/>
            <person name="LaButti K.M."/>
            <person name="Lechner B.E."/>
            <person name="Liimatainen K."/>
            <person name="Lipzen A."/>
            <person name="Lukacs Z."/>
            <person name="Mihaltcheva S."/>
            <person name="Morgado L.N."/>
            <person name="Niskanen T."/>
            <person name="Noordeloos M.E."/>
            <person name="Ohm R.A."/>
            <person name="Ortiz-Santana B."/>
            <person name="Ovrebo C."/>
            <person name="Racz N."/>
            <person name="Riley R."/>
            <person name="Savchenko A."/>
            <person name="Shiryaev A."/>
            <person name="Soop K."/>
            <person name="Spirin V."/>
            <person name="Szebenyi C."/>
            <person name="Tomsovsky M."/>
            <person name="Tulloss R.E."/>
            <person name="Uehling J."/>
            <person name="Grigoriev I.V."/>
            <person name="Vagvolgyi C."/>
            <person name="Papp T."/>
            <person name="Martin F.M."/>
            <person name="Miettinen O."/>
            <person name="Hibbett D.S."/>
            <person name="Nagy L.G."/>
        </authorList>
    </citation>
    <scope>NUCLEOTIDE SEQUENCE [LARGE SCALE GENOMIC DNA]</scope>
    <source>
        <strain evidence="1 2">CBS 962.96</strain>
    </source>
</reference>
<proteinExistence type="predicted"/>